<gene>
    <name evidence="1" type="ORF">AN188_01506</name>
</gene>
<dbReference type="Gene3D" id="3.40.50.1110">
    <property type="entry name" value="SGNH hydrolase"/>
    <property type="match status" value="1"/>
</dbReference>
<dbReference type="GO" id="GO:0016788">
    <property type="term" value="F:hydrolase activity, acting on ester bonds"/>
    <property type="evidence" value="ECO:0007669"/>
    <property type="project" value="InterPro"/>
</dbReference>
<dbReference type="PATRIC" id="fig|1706433.3.peg.1531"/>
<sequence>MKIRRLLYNLLLAIASVAVFFVIAEGLTVLLWDYKLQGSHVGVVIDKGDKRVVHEGIEYVTNSLGLRERELDRRPKAQKTILVLGDSFVWGDGIPVESLITYKLEKRLSGLGYSIEVVNGSGGAGNAESEYQRLIWLTPIYRPSMVIVFFFTNDILEASDVVDDSKLLVAKSWRQNIKEFLRSKSLFFAFLYYLYKDRIVEIVGVPQSLLPPDYFNLSDSKPGWKSFKDYALKMRDYCNQNNVSFRYVIIPTLTCLNNRYPYKEMHDKLKQFFSDSGIEYFDLFPVFRPYRPSMLWVNLENSHWNDLGTSLAAETLVKWKSFLIGLER</sequence>
<dbReference type="Pfam" id="PF00657">
    <property type="entry name" value="Lipase_GDSL"/>
    <property type="match status" value="1"/>
</dbReference>
<accession>A0A150J7A5</accession>
<dbReference type="AlphaFoldDB" id="A0A150J7A5"/>
<reference evidence="1 2" key="1">
    <citation type="journal article" date="2016" name="ISME J.">
        <title>Chasing the elusive Euryarchaeota class WSA2: genomes reveal a uniquely fastidious methyl-reducing methanogen.</title>
        <authorList>
            <person name="Nobu M.K."/>
            <person name="Narihiro T."/>
            <person name="Kuroda K."/>
            <person name="Mei R."/>
            <person name="Liu W.T."/>
        </authorList>
    </citation>
    <scope>NUCLEOTIDE SEQUENCE [LARGE SCALE GENOMIC DNA]</scope>
    <source>
        <strain evidence="1">ADurb1013_Bin02101</strain>
    </source>
</reference>
<keyword evidence="1" id="KW-0378">Hydrolase</keyword>
<organism evidence="1 2">
    <name type="scientific">Candidatus Methanofastidiosum methylothiophilum</name>
    <dbReference type="NCBI Taxonomy" id="1705564"/>
    <lineage>
        <taxon>Archaea</taxon>
        <taxon>Methanobacteriati</taxon>
        <taxon>Methanobacteriota</taxon>
        <taxon>Stenosarchaea group</taxon>
        <taxon>Candidatus Methanofastidiosia</taxon>
        <taxon>Candidatus Methanofastidiosales</taxon>
        <taxon>Candidatus Methanofastidiosaceae</taxon>
        <taxon>Candidatus Methanofastidiosum</taxon>
    </lineage>
</organism>
<dbReference type="EMBL" id="LNJB01000030">
    <property type="protein sequence ID" value="KYC53143.1"/>
    <property type="molecule type" value="Genomic_DNA"/>
</dbReference>
<comment type="caution">
    <text evidence="1">The sequence shown here is derived from an EMBL/GenBank/DDBJ whole genome shotgun (WGS) entry which is preliminary data.</text>
</comment>
<evidence type="ECO:0000313" key="2">
    <source>
        <dbReference type="Proteomes" id="UP000092420"/>
    </source>
</evidence>
<dbReference type="InterPro" id="IPR001087">
    <property type="entry name" value="GDSL"/>
</dbReference>
<dbReference type="CDD" id="cd00229">
    <property type="entry name" value="SGNH_hydrolase"/>
    <property type="match status" value="1"/>
</dbReference>
<dbReference type="SUPFAM" id="SSF52266">
    <property type="entry name" value="SGNH hydrolase"/>
    <property type="match status" value="1"/>
</dbReference>
<accession>A0A150JEG0</accession>
<dbReference type="InterPro" id="IPR036514">
    <property type="entry name" value="SGNH_hydro_sf"/>
</dbReference>
<dbReference type="Proteomes" id="UP000092420">
    <property type="component" value="Unassembled WGS sequence"/>
</dbReference>
<evidence type="ECO:0000313" key="1">
    <source>
        <dbReference type="EMBL" id="KYC53143.1"/>
    </source>
</evidence>
<protein>
    <submittedName>
        <fullName evidence="1">GDSL-like Lipase/Acylhydrolase</fullName>
    </submittedName>
</protein>
<proteinExistence type="predicted"/>
<name>A0A150J7A5_9EURY</name>